<dbReference type="SUPFAM" id="SSF81624">
    <property type="entry name" value="N-terminal domain of MutM-like DNA repair proteins"/>
    <property type="match status" value="1"/>
</dbReference>
<evidence type="ECO:0000256" key="11">
    <source>
        <dbReference type="ARBA" id="ARBA00022833"/>
    </source>
</evidence>
<evidence type="ECO:0000256" key="7">
    <source>
        <dbReference type="ARBA" id="ARBA00022723"/>
    </source>
</evidence>
<keyword evidence="21" id="KW-1185">Reference proteome</keyword>
<evidence type="ECO:0000256" key="8">
    <source>
        <dbReference type="ARBA" id="ARBA00022763"/>
    </source>
</evidence>
<evidence type="ECO:0000256" key="2">
    <source>
        <dbReference type="ARBA" id="ARBA00001947"/>
    </source>
</evidence>
<evidence type="ECO:0000256" key="14">
    <source>
        <dbReference type="ARBA" id="ARBA00023239"/>
    </source>
</evidence>
<evidence type="ECO:0000256" key="16">
    <source>
        <dbReference type="ARBA" id="ARBA00023295"/>
    </source>
</evidence>
<evidence type="ECO:0000256" key="1">
    <source>
        <dbReference type="ARBA" id="ARBA00001668"/>
    </source>
</evidence>
<keyword evidence="15" id="KW-0511">Multifunctional enzyme</keyword>
<comment type="similarity">
    <text evidence="3">Belongs to the FPG family.</text>
</comment>
<evidence type="ECO:0000256" key="18">
    <source>
        <dbReference type="PROSITE-ProRule" id="PRU00391"/>
    </source>
</evidence>
<dbReference type="SMART" id="SM01232">
    <property type="entry name" value="H2TH"/>
    <property type="match status" value="1"/>
</dbReference>
<keyword evidence="13" id="KW-0234">DNA repair</keyword>
<accession>A0ABQ4N4T0</accession>
<keyword evidence="9 18" id="KW-0863">Zinc-finger</keyword>
<evidence type="ECO:0000256" key="4">
    <source>
        <dbReference type="ARBA" id="ARBA00012024"/>
    </source>
</evidence>
<dbReference type="Gene3D" id="3.20.190.10">
    <property type="entry name" value="MutM-like, N-terminal"/>
    <property type="match status" value="1"/>
</dbReference>
<evidence type="ECO:0000313" key="20">
    <source>
        <dbReference type="EMBL" id="GIQ63223.1"/>
    </source>
</evidence>
<dbReference type="Pfam" id="PF06831">
    <property type="entry name" value="H2TH"/>
    <property type="match status" value="1"/>
</dbReference>
<dbReference type="InterPro" id="IPR000214">
    <property type="entry name" value="Znf_DNA_glyclase/AP_lyase"/>
</dbReference>
<evidence type="ECO:0000256" key="13">
    <source>
        <dbReference type="ARBA" id="ARBA00023204"/>
    </source>
</evidence>
<dbReference type="InterPro" id="IPR015886">
    <property type="entry name" value="H2TH_FPG"/>
</dbReference>
<dbReference type="Pfam" id="PF06827">
    <property type="entry name" value="zf-FPG_IleRS"/>
    <property type="match status" value="1"/>
</dbReference>
<dbReference type="EMBL" id="BOVJ01000058">
    <property type="protein sequence ID" value="GIQ63223.1"/>
    <property type="molecule type" value="Genomic_DNA"/>
</dbReference>
<dbReference type="InterPro" id="IPR035937">
    <property type="entry name" value="FPG_N"/>
</dbReference>
<comment type="catalytic activity">
    <reaction evidence="1">
        <text>Hydrolysis of DNA containing ring-opened 7-methylguanine residues, releasing 2,6-diamino-4-hydroxy-5-(N-methyl)formamidopyrimidine.</text>
        <dbReference type="EC" id="3.2.2.23"/>
    </reaction>
</comment>
<name>A0ABQ4N4T0_9BACL</name>
<evidence type="ECO:0000256" key="6">
    <source>
        <dbReference type="ARBA" id="ARBA00016240"/>
    </source>
</evidence>
<gene>
    <name evidence="20" type="ORF">PACILC2_17910</name>
</gene>
<dbReference type="PROSITE" id="PS51066">
    <property type="entry name" value="ZF_FPG_2"/>
    <property type="match status" value="1"/>
</dbReference>
<protein>
    <recommendedName>
        <fullName evidence="6">Formamidopyrimidine-DNA glycosylase</fullName>
        <ecNumber evidence="4">3.2.2.23</ecNumber>
        <ecNumber evidence="5">4.2.99.18</ecNumber>
    </recommendedName>
    <alternativeName>
        <fullName evidence="17">DNA-(apurinic or apyrimidinic site) lyase MutM</fullName>
    </alternativeName>
</protein>
<evidence type="ECO:0000256" key="15">
    <source>
        <dbReference type="ARBA" id="ARBA00023268"/>
    </source>
</evidence>
<comment type="cofactor">
    <cofactor evidence="2">
        <name>Zn(2+)</name>
        <dbReference type="ChEBI" id="CHEBI:29105"/>
    </cofactor>
</comment>
<evidence type="ECO:0000256" key="3">
    <source>
        <dbReference type="ARBA" id="ARBA00009409"/>
    </source>
</evidence>
<evidence type="ECO:0000259" key="19">
    <source>
        <dbReference type="PROSITE" id="PS51066"/>
    </source>
</evidence>
<keyword evidence="16" id="KW-0326">Glycosidase</keyword>
<dbReference type="PANTHER" id="PTHR22993">
    <property type="entry name" value="FORMAMIDOPYRIMIDINE-DNA GLYCOSYLASE"/>
    <property type="match status" value="1"/>
</dbReference>
<dbReference type="InterPro" id="IPR010663">
    <property type="entry name" value="Znf_FPG/IleRS"/>
</dbReference>
<keyword evidence="11" id="KW-0862">Zinc</keyword>
<dbReference type="InterPro" id="IPR012319">
    <property type="entry name" value="FPG_cat"/>
</dbReference>
<proteinExistence type="inferred from homology"/>
<dbReference type="SUPFAM" id="SSF46946">
    <property type="entry name" value="S13-like H2TH domain"/>
    <property type="match status" value="1"/>
</dbReference>
<keyword evidence="12" id="KW-0238">DNA-binding</keyword>
<evidence type="ECO:0000256" key="9">
    <source>
        <dbReference type="ARBA" id="ARBA00022771"/>
    </source>
</evidence>
<evidence type="ECO:0000256" key="10">
    <source>
        <dbReference type="ARBA" id="ARBA00022801"/>
    </source>
</evidence>
<evidence type="ECO:0000256" key="5">
    <source>
        <dbReference type="ARBA" id="ARBA00012720"/>
    </source>
</evidence>
<dbReference type="SUPFAM" id="SSF57716">
    <property type="entry name" value="Glucocorticoid receptor-like (DNA-binding domain)"/>
    <property type="match status" value="1"/>
</dbReference>
<dbReference type="EC" id="3.2.2.23" evidence="4"/>
<keyword evidence="7" id="KW-0479">Metal-binding</keyword>
<dbReference type="Pfam" id="PF01149">
    <property type="entry name" value="Fapy_DNA_glyco"/>
    <property type="match status" value="1"/>
</dbReference>
<comment type="caution">
    <text evidence="20">The sequence shown here is derived from an EMBL/GenBank/DDBJ whole genome shotgun (WGS) entry which is preliminary data.</text>
</comment>
<evidence type="ECO:0000256" key="12">
    <source>
        <dbReference type="ARBA" id="ARBA00023125"/>
    </source>
</evidence>
<sequence>MLFHLDNGKRLLLHLMLGGWMHYGTEADRPDRTVQVTLRFADGSELYFIGLRLGYLHLLTAKEADERLANLGPDPFDKRLAEERFRERFKGRRGTLKAALVDQTVLSGIGNCYADEIAFAASVRPDARIPELAPDSWNRLYAAMRSVLREAVEAGGYMEQPLFAGDSLTGGFNDRCKVYDRPGEPCFRCGGTIVQEQLSSRKVFYCPSCQKDR</sequence>
<dbReference type="Proteomes" id="UP000680304">
    <property type="component" value="Unassembled WGS sequence"/>
</dbReference>
<dbReference type="PANTHER" id="PTHR22993:SF9">
    <property type="entry name" value="FORMAMIDOPYRIMIDINE-DNA GLYCOSYLASE"/>
    <property type="match status" value="1"/>
</dbReference>
<keyword evidence="14" id="KW-0456">Lyase</keyword>
<dbReference type="Gene3D" id="1.10.8.50">
    <property type="match status" value="1"/>
</dbReference>
<feature type="domain" description="FPG-type" evidence="19">
    <location>
        <begin position="177"/>
        <end position="211"/>
    </location>
</feature>
<dbReference type="EC" id="4.2.99.18" evidence="5"/>
<reference evidence="20 21" key="1">
    <citation type="submission" date="2021-04" db="EMBL/GenBank/DDBJ databases">
        <title>Draft genome sequence of Paenibacillus cisolokensis, LC2-13A.</title>
        <authorList>
            <person name="Uke A."/>
            <person name="Chhe C."/>
            <person name="Baramee S."/>
            <person name="Kosugi A."/>
        </authorList>
    </citation>
    <scope>NUCLEOTIDE SEQUENCE [LARGE SCALE GENOMIC DNA]</scope>
    <source>
        <strain evidence="20 21">LC2-13A</strain>
    </source>
</reference>
<evidence type="ECO:0000256" key="17">
    <source>
        <dbReference type="ARBA" id="ARBA00030638"/>
    </source>
</evidence>
<organism evidence="20 21">
    <name type="scientific">Paenibacillus cisolokensis</name>
    <dbReference type="NCBI Taxonomy" id="1658519"/>
    <lineage>
        <taxon>Bacteria</taxon>
        <taxon>Bacillati</taxon>
        <taxon>Bacillota</taxon>
        <taxon>Bacilli</taxon>
        <taxon>Bacillales</taxon>
        <taxon>Paenibacillaceae</taxon>
        <taxon>Paenibacillus</taxon>
    </lineage>
</organism>
<dbReference type="InterPro" id="IPR010979">
    <property type="entry name" value="Ribosomal_uS13-like_H2TH"/>
</dbReference>
<keyword evidence="10" id="KW-0378">Hydrolase</keyword>
<keyword evidence="8" id="KW-0227">DNA damage</keyword>
<evidence type="ECO:0000313" key="21">
    <source>
        <dbReference type="Proteomes" id="UP000680304"/>
    </source>
</evidence>